<dbReference type="EC" id="5.2.1.8" evidence="1"/>
<dbReference type="Proteomes" id="UP000566071">
    <property type="component" value="Unassembled WGS sequence"/>
</dbReference>
<accession>A0ABX1VZY3</accession>
<reference evidence="6 7" key="1">
    <citation type="submission" date="2020-05" db="EMBL/GenBank/DDBJ databases">
        <authorList>
            <person name="Khan S.A."/>
            <person name="Jeon C.O."/>
            <person name="Chun B.H."/>
        </authorList>
    </citation>
    <scope>NUCLEOTIDE SEQUENCE [LARGE SCALE GENOMIC DNA]</scope>
    <source>
        <strain evidence="6 7">S1162</strain>
    </source>
</reference>
<protein>
    <recommendedName>
        <fullName evidence="1">peptidylprolyl isomerase</fullName>
        <ecNumber evidence="1">5.2.1.8</ecNumber>
    </recommendedName>
</protein>
<dbReference type="Pfam" id="PF00160">
    <property type="entry name" value="Pro_isomerase"/>
    <property type="match status" value="1"/>
</dbReference>
<dbReference type="EMBL" id="JABFCR010000012">
    <property type="protein sequence ID" value="NNU33512.1"/>
    <property type="molecule type" value="Genomic_DNA"/>
</dbReference>
<dbReference type="PROSITE" id="PS50072">
    <property type="entry name" value="CSA_PPIASE_2"/>
    <property type="match status" value="1"/>
</dbReference>
<dbReference type="InterPro" id="IPR029000">
    <property type="entry name" value="Cyclophilin-like_dom_sf"/>
</dbReference>
<gene>
    <name evidence="6" type="ORF">HK413_03925</name>
</gene>
<proteinExistence type="predicted"/>
<dbReference type="PANTHER" id="PTHR45625">
    <property type="entry name" value="PEPTIDYL-PROLYL CIS-TRANS ISOMERASE-RELATED"/>
    <property type="match status" value="1"/>
</dbReference>
<evidence type="ECO:0000256" key="3">
    <source>
        <dbReference type="ARBA" id="ARBA00023235"/>
    </source>
</evidence>
<keyword evidence="7" id="KW-1185">Reference proteome</keyword>
<feature type="chain" id="PRO_5046915315" description="peptidylprolyl isomerase" evidence="4">
    <location>
        <begin position="21"/>
        <end position="162"/>
    </location>
</feature>
<sequence>MKKSALILMVLLGLCSVTFGQHKTQYIKLETPQGWCIIGLYDETPHHRDNFIKLVKSKYFNATTFNRILKGFVIQGGDPDSLYGKGHKLKPEQKWLDAEFVPALYHRRGIVAMGRDVNPAEASFTTQIYIVDGKTRTNEQLDAIEKSINCTSQKHSARLTER</sequence>
<keyword evidence="3 6" id="KW-0413">Isomerase</keyword>
<dbReference type="PANTHER" id="PTHR45625:SF4">
    <property type="entry name" value="PEPTIDYLPROLYL ISOMERASE DOMAIN AND WD REPEAT-CONTAINING PROTEIN 1"/>
    <property type="match status" value="1"/>
</dbReference>
<dbReference type="RefSeq" id="WP_175269206.1">
    <property type="nucleotide sequence ID" value="NZ_JABFCR010000012.1"/>
</dbReference>
<feature type="domain" description="PPIase cyclophilin-type" evidence="5">
    <location>
        <begin position="30"/>
        <end position="142"/>
    </location>
</feature>
<evidence type="ECO:0000259" key="5">
    <source>
        <dbReference type="PROSITE" id="PS50072"/>
    </source>
</evidence>
<dbReference type="InterPro" id="IPR044666">
    <property type="entry name" value="Cyclophilin_A-like"/>
</dbReference>
<name>A0ABX1VZY3_9SPHI</name>
<evidence type="ECO:0000256" key="2">
    <source>
        <dbReference type="ARBA" id="ARBA00023110"/>
    </source>
</evidence>
<comment type="caution">
    <text evidence="6">The sequence shown here is derived from an EMBL/GenBank/DDBJ whole genome shotgun (WGS) entry which is preliminary data.</text>
</comment>
<dbReference type="SUPFAM" id="SSF50891">
    <property type="entry name" value="Cyclophilin-like"/>
    <property type="match status" value="1"/>
</dbReference>
<dbReference type="GO" id="GO:0016853">
    <property type="term" value="F:isomerase activity"/>
    <property type="evidence" value="ECO:0007669"/>
    <property type="project" value="UniProtKB-KW"/>
</dbReference>
<dbReference type="InterPro" id="IPR002130">
    <property type="entry name" value="Cyclophilin-type_PPIase_dom"/>
</dbReference>
<organism evidence="6 7">
    <name type="scientific">Mucilaginibacter humi</name>
    <dbReference type="NCBI Taxonomy" id="2732510"/>
    <lineage>
        <taxon>Bacteria</taxon>
        <taxon>Pseudomonadati</taxon>
        <taxon>Bacteroidota</taxon>
        <taxon>Sphingobacteriia</taxon>
        <taxon>Sphingobacteriales</taxon>
        <taxon>Sphingobacteriaceae</taxon>
        <taxon>Mucilaginibacter</taxon>
    </lineage>
</organism>
<evidence type="ECO:0000313" key="6">
    <source>
        <dbReference type="EMBL" id="NNU33512.1"/>
    </source>
</evidence>
<keyword evidence="2" id="KW-0697">Rotamase</keyword>
<evidence type="ECO:0000313" key="7">
    <source>
        <dbReference type="Proteomes" id="UP000566071"/>
    </source>
</evidence>
<evidence type="ECO:0000256" key="1">
    <source>
        <dbReference type="ARBA" id="ARBA00013194"/>
    </source>
</evidence>
<feature type="signal peptide" evidence="4">
    <location>
        <begin position="1"/>
        <end position="20"/>
    </location>
</feature>
<keyword evidence="4" id="KW-0732">Signal</keyword>
<evidence type="ECO:0000256" key="4">
    <source>
        <dbReference type="SAM" id="SignalP"/>
    </source>
</evidence>
<dbReference type="Gene3D" id="2.40.100.10">
    <property type="entry name" value="Cyclophilin-like"/>
    <property type="match status" value="1"/>
</dbReference>